<accession>A0A9N8I051</accession>
<dbReference type="Pfam" id="PF04564">
    <property type="entry name" value="U-box"/>
    <property type="match status" value="1"/>
</dbReference>
<dbReference type="PANTHER" id="PTHR46573">
    <property type="entry name" value="WD REPEAT, SAM AND U-BOX DOMAIN-CONTAINING PROTEIN 1"/>
    <property type="match status" value="1"/>
</dbReference>
<dbReference type="GO" id="GO:0004842">
    <property type="term" value="F:ubiquitin-protein transferase activity"/>
    <property type="evidence" value="ECO:0007669"/>
    <property type="project" value="InterPro"/>
</dbReference>
<feature type="region of interest" description="Disordered" evidence="1">
    <location>
        <begin position="88"/>
        <end position="111"/>
    </location>
</feature>
<dbReference type="CDD" id="cd16664">
    <property type="entry name" value="RING-Ubox_PUB"/>
    <property type="match status" value="1"/>
</dbReference>
<organism evidence="3 4">
    <name type="scientific">Seminavis robusta</name>
    <dbReference type="NCBI Taxonomy" id="568900"/>
    <lineage>
        <taxon>Eukaryota</taxon>
        <taxon>Sar</taxon>
        <taxon>Stramenopiles</taxon>
        <taxon>Ochrophyta</taxon>
        <taxon>Bacillariophyta</taxon>
        <taxon>Bacillariophyceae</taxon>
        <taxon>Bacillariophycidae</taxon>
        <taxon>Naviculales</taxon>
        <taxon>Naviculaceae</taxon>
        <taxon>Seminavis</taxon>
    </lineage>
</organism>
<sequence>MGHSSATSTATPPEHFVCPLTLEVMEDPVRHTATGHSFERKAILKWFWSGHASCPLTRLPLHPSELVSNDALSQEIEVWRQLTRIVKRRSSRESSSSSKRDENHDQQANVDRLLSMRNRVLERRAQKMQAHMSLLKRG</sequence>
<dbReference type="GO" id="GO:0016567">
    <property type="term" value="P:protein ubiquitination"/>
    <property type="evidence" value="ECO:0007669"/>
    <property type="project" value="InterPro"/>
</dbReference>
<dbReference type="InterPro" id="IPR052085">
    <property type="entry name" value="WD-SAM-U-box"/>
</dbReference>
<evidence type="ECO:0000259" key="2">
    <source>
        <dbReference type="PROSITE" id="PS51698"/>
    </source>
</evidence>
<dbReference type="SUPFAM" id="SSF57850">
    <property type="entry name" value="RING/U-box"/>
    <property type="match status" value="1"/>
</dbReference>
<dbReference type="AlphaFoldDB" id="A0A9N8I051"/>
<evidence type="ECO:0000256" key="1">
    <source>
        <dbReference type="SAM" id="MobiDB-lite"/>
    </source>
</evidence>
<dbReference type="InterPro" id="IPR003613">
    <property type="entry name" value="Ubox_domain"/>
</dbReference>
<protein>
    <submittedName>
        <fullName evidence="3">E3 ubiquitin-protein ligase LIN</fullName>
    </submittedName>
</protein>
<dbReference type="InterPro" id="IPR045210">
    <property type="entry name" value="RING-Ubox_PUB"/>
</dbReference>
<feature type="domain" description="U-box" evidence="2">
    <location>
        <begin position="11"/>
        <end position="86"/>
    </location>
</feature>
<name>A0A9N8I051_9STRA</name>
<proteinExistence type="predicted"/>
<evidence type="ECO:0000313" key="4">
    <source>
        <dbReference type="Proteomes" id="UP001153069"/>
    </source>
</evidence>
<comment type="caution">
    <text evidence="3">The sequence shown here is derived from an EMBL/GenBank/DDBJ whole genome shotgun (WGS) entry which is preliminary data.</text>
</comment>
<keyword evidence="4" id="KW-1185">Reference proteome</keyword>
<dbReference type="Proteomes" id="UP001153069">
    <property type="component" value="Unassembled WGS sequence"/>
</dbReference>
<dbReference type="OrthoDB" id="424220at2759"/>
<dbReference type="PROSITE" id="PS51698">
    <property type="entry name" value="U_BOX"/>
    <property type="match status" value="1"/>
</dbReference>
<dbReference type="PANTHER" id="PTHR46573:SF1">
    <property type="entry name" value="WD REPEAT, SAM AND U-BOX DOMAIN-CONTAINING PROTEIN 1"/>
    <property type="match status" value="1"/>
</dbReference>
<evidence type="ECO:0000313" key="3">
    <source>
        <dbReference type="EMBL" id="CAB9529483.1"/>
    </source>
</evidence>
<gene>
    <name evidence="3" type="ORF">SEMRO_2517_G330000.1</name>
</gene>
<reference evidence="3" key="1">
    <citation type="submission" date="2020-06" db="EMBL/GenBank/DDBJ databases">
        <authorList>
            <consortium name="Plant Systems Biology data submission"/>
        </authorList>
    </citation>
    <scope>NUCLEOTIDE SEQUENCE</scope>
    <source>
        <strain evidence="3">D6</strain>
    </source>
</reference>
<dbReference type="SMART" id="SM00504">
    <property type="entry name" value="Ubox"/>
    <property type="match status" value="1"/>
</dbReference>
<dbReference type="EMBL" id="CAICTM010002515">
    <property type="protein sequence ID" value="CAB9529483.1"/>
    <property type="molecule type" value="Genomic_DNA"/>
</dbReference>
<dbReference type="InterPro" id="IPR013083">
    <property type="entry name" value="Znf_RING/FYVE/PHD"/>
</dbReference>
<dbReference type="Gene3D" id="3.30.40.10">
    <property type="entry name" value="Zinc/RING finger domain, C3HC4 (zinc finger)"/>
    <property type="match status" value="1"/>
</dbReference>